<reference evidence="1 2" key="1">
    <citation type="submission" date="2020-04" db="EMBL/GenBank/DDBJ databases">
        <title>Bacillus sp. UniB3 isolated from commercial digestive syrup.</title>
        <authorList>
            <person name="Thorat V."/>
            <person name="Kirdat K."/>
            <person name="Tiwarekar B."/>
            <person name="Yadav A."/>
        </authorList>
    </citation>
    <scope>NUCLEOTIDE SEQUENCE [LARGE SCALE GENOMIC DNA]</scope>
    <source>
        <strain evidence="1 2">UniB3</strain>
    </source>
</reference>
<accession>A0A7Y0KAR2</accession>
<keyword evidence="2" id="KW-1185">Reference proteome</keyword>
<protein>
    <submittedName>
        <fullName evidence="1">Uncharacterized protein</fullName>
    </submittedName>
</protein>
<dbReference type="Proteomes" id="UP000588491">
    <property type="component" value="Unassembled WGS sequence"/>
</dbReference>
<dbReference type="EMBL" id="JABBPK010000001">
    <property type="protein sequence ID" value="NMO78204.1"/>
    <property type="molecule type" value="Genomic_DNA"/>
</dbReference>
<evidence type="ECO:0000313" key="1">
    <source>
        <dbReference type="EMBL" id="NMO78204.1"/>
    </source>
</evidence>
<organism evidence="1 2">
    <name type="scientific">Niallia alba</name>
    <dbReference type="NCBI Taxonomy" id="2729105"/>
    <lineage>
        <taxon>Bacteria</taxon>
        <taxon>Bacillati</taxon>
        <taxon>Bacillota</taxon>
        <taxon>Bacilli</taxon>
        <taxon>Bacillales</taxon>
        <taxon>Bacillaceae</taxon>
        <taxon>Niallia</taxon>
    </lineage>
</organism>
<name>A0A7Y0KAR2_9BACI</name>
<proteinExistence type="predicted"/>
<dbReference type="AlphaFoldDB" id="A0A7Y0KAR2"/>
<comment type="caution">
    <text evidence="1">The sequence shown here is derived from an EMBL/GenBank/DDBJ whole genome shotgun (WGS) entry which is preliminary data.</text>
</comment>
<sequence length="56" mass="6141">MKDSTLDYTKIIGALNSSMDLIEGEGISDETVIEQLSAAQQMVQQAMTYSLSRDRG</sequence>
<evidence type="ECO:0000313" key="2">
    <source>
        <dbReference type="Proteomes" id="UP000588491"/>
    </source>
</evidence>
<gene>
    <name evidence="1" type="ORF">HHU08_14550</name>
</gene>
<dbReference type="RefSeq" id="WP_169188754.1">
    <property type="nucleotide sequence ID" value="NZ_JABBPK010000001.1"/>
</dbReference>